<gene>
    <name evidence="11" type="ORF">C463_09249</name>
</gene>
<dbReference type="SUPFAM" id="SSF55785">
    <property type="entry name" value="PYP-like sensor domain (PAS domain)"/>
    <property type="match status" value="1"/>
</dbReference>
<dbReference type="InterPro" id="IPR003594">
    <property type="entry name" value="HATPase_dom"/>
</dbReference>
<reference evidence="11 12" key="1">
    <citation type="journal article" date="2014" name="PLoS Genet.">
        <title>Phylogenetically driven sequencing of extremely halophilic archaea reveals strategies for static and dynamic osmo-response.</title>
        <authorList>
            <person name="Becker E.A."/>
            <person name="Seitzer P.M."/>
            <person name="Tritt A."/>
            <person name="Larsen D."/>
            <person name="Krusor M."/>
            <person name="Yao A.I."/>
            <person name="Wu D."/>
            <person name="Madern D."/>
            <person name="Eisen J.A."/>
            <person name="Darling A.E."/>
            <person name="Facciotti M.T."/>
        </authorList>
    </citation>
    <scope>NUCLEOTIDE SEQUENCE [LARGE SCALE GENOMIC DNA]</scope>
    <source>
        <strain evidence="11 12">DSM 19288</strain>
    </source>
</reference>
<feature type="domain" description="PAC" evidence="10">
    <location>
        <begin position="231"/>
        <end position="282"/>
    </location>
</feature>
<keyword evidence="2" id="KW-0808">Transferase</keyword>
<dbReference type="Pfam" id="PF02518">
    <property type="entry name" value="HATPase_c"/>
    <property type="match status" value="1"/>
</dbReference>
<evidence type="ECO:0000256" key="4">
    <source>
        <dbReference type="ARBA" id="ARBA00022777"/>
    </source>
</evidence>
<feature type="domain" description="Histidine kinase" evidence="8">
    <location>
        <begin position="286"/>
        <end position="493"/>
    </location>
</feature>
<dbReference type="Pfam" id="PF13426">
    <property type="entry name" value="PAS_9"/>
    <property type="match status" value="1"/>
</dbReference>
<dbReference type="Gene3D" id="3.30.565.10">
    <property type="entry name" value="Histidine kinase-like ATPase, C-terminal domain"/>
    <property type="match status" value="1"/>
</dbReference>
<evidence type="ECO:0000256" key="3">
    <source>
        <dbReference type="ARBA" id="ARBA00022741"/>
    </source>
</evidence>
<keyword evidence="1" id="KW-0597">Phosphoprotein</keyword>
<evidence type="ECO:0000259" key="9">
    <source>
        <dbReference type="PROSITE" id="PS50112"/>
    </source>
</evidence>
<dbReference type="OrthoDB" id="342253at2157"/>
<evidence type="ECO:0000259" key="10">
    <source>
        <dbReference type="PROSITE" id="PS50113"/>
    </source>
</evidence>
<protein>
    <submittedName>
        <fullName evidence="11">PAS/PAC sensor signal transduction histidine kinase</fullName>
    </submittedName>
</protein>
<dbReference type="SUPFAM" id="SSF55874">
    <property type="entry name" value="ATPase domain of HSP90 chaperone/DNA topoisomerase II/histidine kinase"/>
    <property type="match status" value="1"/>
</dbReference>
<dbReference type="InterPro" id="IPR036890">
    <property type="entry name" value="HATPase_C_sf"/>
</dbReference>
<keyword evidence="4 11" id="KW-0418">Kinase</keyword>
<feature type="compositionally biased region" description="Basic and acidic residues" evidence="7">
    <location>
        <begin position="1"/>
        <end position="14"/>
    </location>
</feature>
<dbReference type="Proteomes" id="UP000011586">
    <property type="component" value="Unassembled WGS sequence"/>
</dbReference>
<dbReference type="CDD" id="cd00075">
    <property type="entry name" value="HATPase"/>
    <property type="match status" value="1"/>
</dbReference>
<evidence type="ECO:0000256" key="1">
    <source>
        <dbReference type="ARBA" id="ARBA00022553"/>
    </source>
</evidence>
<dbReference type="InterPro" id="IPR000700">
    <property type="entry name" value="PAS-assoc_C"/>
</dbReference>
<dbReference type="SMART" id="SM00091">
    <property type="entry name" value="PAS"/>
    <property type="match status" value="2"/>
</dbReference>
<feature type="domain" description="PAS" evidence="9">
    <location>
        <begin position="158"/>
        <end position="228"/>
    </location>
</feature>
<dbReference type="PATRIC" id="fig|1227465.4.peg.1825"/>
<name>M0E7S9_9EURY</name>
<evidence type="ECO:0000256" key="6">
    <source>
        <dbReference type="ARBA" id="ARBA00023012"/>
    </source>
</evidence>
<dbReference type="CDD" id="cd00130">
    <property type="entry name" value="PAS"/>
    <property type="match status" value="1"/>
</dbReference>
<evidence type="ECO:0000256" key="5">
    <source>
        <dbReference type="ARBA" id="ARBA00022840"/>
    </source>
</evidence>
<dbReference type="PANTHER" id="PTHR43065:SF10">
    <property type="entry name" value="PEROXIDE STRESS-ACTIVATED HISTIDINE KINASE MAK3"/>
    <property type="match status" value="1"/>
</dbReference>
<dbReference type="PROSITE" id="PS50109">
    <property type="entry name" value="HIS_KIN"/>
    <property type="match status" value="1"/>
</dbReference>
<feature type="region of interest" description="Disordered" evidence="7">
    <location>
        <begin position="490"/>
        <end position="512"/>
    </location>
</feature>
<dbReference type="InterPro" id="IPR001610">
    <property type="entry name" value="PAC"/>
</dbReference>
<dbReference type="SMART" id="SM00086">
    <property type="entry name" value="PAC"/>
    <property type="match status" value="1"/>
</dbReference>
<dbReference type="InterPro" id="IPR000014">
    <property type="entry name" value="PAS"/>
</dbReference>
<dbReference type="RefSeq" id="WP_008442946.1">
    <property type="nucleotide sequence ID" value="NZ_AOJK01000041.1"/>
</dbReference>
<dbReference type="AlphaFoldDB" id="M0E7S9"/>
<keyword evidence="6" id="KW-0902">Two-component regulatory system</keyword>
<keyword evidence="5" id="KW-0067">ATP-binding</keyword>
<keyword evidence="12" id="KW-1185">Reference proteome</keyword>
<dbReference type="Gene3D" id="3.30.450.20">
    <property type="entry name" value="PAS domain"/>
    <property type="match status" value="1"/>
</dbReference>
<evidence type="ECO:0000313" key="12">
    <source>
        <dbReference type="Proteomes" id="UP000011586"/>
    </source>
</evidence>
<evidence type="ECO:0000313" key="11">
    <source>
        <dbReference type="EMBL" id="ELZ43840.1"/>
    </source>
</evidence>
<dbReference type="PROSITE" id="PS50113">
    <property type="entry name" value="PAC"/>
    <property type="match status" value="1"/>
</dbReference>
<dbReference type="PROSITE" id="PS50112">
    <property type="entry name" value="PAS"/>
    <property type="match status" value="1"/>
</dbReference>
<dbReference type="GO" id="GO:0005524">
    <property type="term" value="F:ATP binding"/>
    <property type="evidence" value="ECO:0007669"/>
    <property type="project" value="UniProtKB-KW"/>
</dbReference>
<comment type="caution">
    <text evidence="11">The sequence shown here is derived from an EMBL/GenBank/DDBJ whole genome shotgun (WGS) entry which is preliminary data.</text>
</comment>
<evidence type="ECO:0000259" key="8">
    <source>
        <dbReference type="PROSITE" id="PS50109"/>
    </source>
</evidence>
<evidence type="ECO:0000256" key="7">
    <source>
        <dbReference type="SAM" id="MobiDB-lite"/>
    </source>
</evidence>
<proteinExistence type="predicted"/>
<dbReference type="EMBL" id="AOJK01000041">
    <property type="protein sequence ID" value="ELZ43840.1"/>
    <property type="molecule type" value="Genomic_DNA"/>
</dbReference>
<dbReference type="GO" id="GO:0016301">
    <property type="term" value="F:kinase activity"/>
    <property type="evidence" value="ECO:0007669"/>
    <property type="project" value="UniProtKB-KW"/>
</dbReference>
<feature type="region of interest" description="Disordered" evidence="7">
    <location>
        <begin position="1"/>
        <end position="20"/>
    </location>
</feature>
<dbReference type="InterPro" id="IPR005467">
    <property type="entry name" value="His_kinase_dom"/>
</dbReference>
<dbReference type="InterPro" id="IPR035965">
    <property type="entry name" value="PAS-like_dom_sf"/>
</dbReference>
<dbReference type="NCBIfam" id="TIGR00229">
    <property type="entry name" value="sensory_box"/>
    <property type="match status" value="1"/>
</dbReference>
<accession>M0E7S9</accession>
<evidence type="ECO:0000256" key="2">
    <source>
        <dbReference type="ARBA" id="ARBA00022679"/>
    </source>
</evidence>
<organism evidence="11 12">
    <name type="scientific">Halorubrum californiense DSM 19288</name>
    <dbReference type="NCBI Taxonomy" id="1227465"/>
    <lineage>
        <taxon>Archaea</taxon>
        <taxon>Methanobacteriati</taxon>
        <taxon>Methanobacteriota</taxon>
        <taxon>Stenosarchaea group</taxon>
        <taxon>Halobacteria</taxon>
        <taxon>Halobacteriales</taxon>
        <taxon>Haloferacaceae</taxon>
        <taxon>Halorubrum</taxon>
    </lineage>
</organism>
<sequence>MGDRDADSSADDRSPSSGDAAATGILRAFVEAVPTPTLACDPDTLAVRAANAPAADLVGHDRGTLTLMGLPDLGETDAAVSGEPIADVAGAASASGSPDSNGANAGVERFEWDLRLGDPGLRVDAAVHTATIAGSEWLVVGLSDATARVAAEAERDGERRLVDALANTVPLALFRCTEEGTLSRWNDRLAADSGYEPTSLSGRALTSLFDEATRDEVSEALSRVYRDGEAVSCEARLLTRSGERIPYRLSVGPVTDGDRVVGAVGVGEDLTEASLREERLAVLTRVLRHNFRNDLNVVTGFTGRAIEAVDDPDLVAELERVVDTAERLLRLGETSRKVERLLSQRPSPRPITLAPGVDAAFESLDQTLRARATVDVDVPEGLAVSAVAFLPEAISELVDNAIRHNDADDPRVRVSAAELPSESWVSLVVADDGPGIPPAERAVLTGEETPLDHASGLGLWYVNWIVTAGGGSLDIAESKAGGSRIELSLRAAEREPPEDGELFAPDEFGDGA</sequence>
<dbReference type="STRING" id="1227465.C463_09249"/>
<dbReference type="SMART" id="SM00387">
    <property type="entry name" value="HATPase_c"/>
    <property type="match status" value="1"/>
</dbReference>
<keyword evidence="3" id="KW-0547">Nucleotide-binding</keyword>
<dbReference type="GO" id="GO:0000160">
    <property type="term" value="P:phosphorelay signal transduction system"/>
    <property type="evidence" value="ECO:0007669"/>
    <property type="project" value="UniProtKB-KW"/>
</dbReference>
<dbReference type="PANTHER" id="PTHR43065">
    <property type="entry name" value="SENSOR HISTIDINE KINASE"/>
    <property type="match status" value="1"/>
</dbReference>